<sequence>MNANDSQSRAGSDTGTEPFVGQSVRRSEDLRLLTGQGMFADDAVVADPVYCAILRSPHAHARIVSVDTSRAQAMPDVVLAISGAEAAEHWTQIPAGMDLMDMKLPKVYAIATDKVHYEGEPVAAVIAETRYAAEDALAAIDVEYEPLPAVASVEDALGVHPFDAPDGPWSPKAVLYEEWGHNIQCDWAFEIGDPDAVFASAPHVVSCRPAAHRYSGVPMETRAVVAEYDAGRETLKLRVSTQLPHQSRTLIAQILGLSEPNVQVLADDVGGGFGNKTQVDAEVIPALLAKLSGRAVKWFEPRGDWLSSGPASRDYAHHVEGAFDDDGTLLAIREHLVGDEGCDGATRSAGLGALLVGGIYSAGPYHVRSYKARVQAVVTNKAPYGAYRGYGKETANLAIERLMDTAAAKLGIDAVAIRQHNLVREFPYEMAAGPIIESGSFSELLDMLTEAMDLPALRLRQEQARAEGRHVGIGVISFLEPSAGSIPMSVFNGYETASVRIMPDGKAMVLTGLQGIGQGVETSLAQITADRLGLYPGDVRVVYGDTKAVPYGLGAYASRGATYGMSAVYEAAGEVRRKLLKAAAGMLEADPEDLELGRGEVWVAGVPDTRLSVQEVARAVYLFPGPYATLPGEESPTLEANHVWTNPNVSWVPDEHGRVRLYPTHGSGAQGVVVEVDVETGEIQIEKMWIAHDCGKVVNPAIVHGQIIGSTIQGLGGTMFEQLSYDDQGKLLTKTLNDYQLPNIMSVPPIEVLHKETPSPITPLGTKGVGEGGCIGTPAVLLSAVEDALREFGVTVERTPLDPMRVRALVRNAPLTSPVAG</sequence>
<evidence type="ECO:0000313" key="5">
    <source>
        <dbReference type="Proteomes" id="UP000683575"/>
    </source>
</evidence>
<feature type="compositionally biased region" description="Polar residues" evidence="2">
    <location>
        <begin position="1"/>
        <end position="15"/>
    </location>
</feature>
<dbReference type="InterPro" id="IPR000674">
    <property type="entry name" value="Ald_Oxase/Xan_DH_a/b"/>
</dbReference>
<reference evidence="4" key="1">
    <citation type="submission" date="2021-06" db="EMBL/GenBank/DDBJ databases">
        <title>Complete genome sequence of Nocardioides sp. G188.</title>
        <authorList>
            <person name="Im W.-T."/>
        </authorList>
    </citation>
    <scope>NUCLEOTIDE SEQUENCE</scope>
    <source>
        <strain evidence="4">G188</strain>
    </source>
</reference>
<proteinExistence type="predicted"/>
<accession>A0A975SX39</accession>
<evidence type="ECO:0000313" key="4">
    <source>
        <dbReference type="EMBL" id="QWZ07407.1"/>
    </source>
</evidence>
<keyword evidence="5" id="KW-1185">Reference proteome</keyword>
<feature type="domain" description="Aldehyde oxidase/xanthine dehydrogenase a/b hammerhead" evidence="3">
    <location>
        <begin position="34"/>
        <end position="148"/>
    </location>
</feature>
<dbReference type="Proteomes" id="UP000683575">
    <property type="component" value="Chromosome"/>
</dbReference>
<evidence type="ECO:0000256" key="1">
    <source>
        <dbReference type="ARBA" id="ARBA00022505"/>
    </source>
</evidence>
<dbReference type="InterPro" id="IPR016208">
    <property type="entry name" value="Ald_Oxase/xanthine_DH-like"/>
</dbReference>
<evidence type="ECO:0000256" key="2">
    <source>
        <dbReference type="SAM" id="MobiDB-lite"/>
    </source>
</evidence>
<dbReference type="SMART" id="SM01008">
    <property type="entry name" value="Ald_Xan_dh_C"/>
    <property type="match status" value="1"/>
</dbReference>
<dbReference type="InterPro" id="IPR046867">
    <property type="entry name" value="AldOxase/xan_DH_MoCoBD2"/>
</dbReference>
<organism evidence="4 5">
    <name type="scientific">Nocardioides panacis</name>
    <dbReference type="NCBI Taxonomy" id="2849501"/>
    <lineage>
        <taxon>Bacteria</taxon>
        <taxon>Bacillati</taxon>
        <taxon>Actinomycetota</taxon>
        <taxon>Actinomycetes</taxon>
        <taxon>Propionibacteriales</taxon>
        <taxon>Nocardioidaceae</taxon>
        <taxon>Nocardioides</taxon>
    </lineage>
</organism>
<dbReference type="PANTHER" id="PTHR11908">
    <property type="entry name" value="XANTHINE DEHYDROGENASE"/>
    <property type="match status" value="1"/>
</dbReference>
<dbReference type="EMBL" id="CP077062">
    <property type="protein sequence ID" value="QWZ07407.1"/>
    <property type="molecule type" value="Genomic_DNA"/>
</dbReference>
<feature type="region of interest" description="Disordered" evidence="2">
    <location>
        <begin position="1"/>
        <end position="21"/>
    </location>
</feature>
<dbReference type="KEGG" id="nps:KRR39_18415"/>
<dbReference type="GO" id="GO:0005506">
    <property type="term" value="F:iron ion binding"/>
    <property type="evidence" value="ECO:0007669"/>
    <property type="project" value="InterPro"/>
</dbReference>
<dbReference type="InterPro" id="IPR008274">
    <property type="entry name" value="AldOxase/xan_DH_MoCoBD1"/>
</dbReference>
<keyword evidence="1" id="KW-0500">Molybdenum</keyword>
<gene>
    <name evidence="4" type="ORF">KRR39_18415</name>
</gene>
<dbReference type="RefSeq" id="WP_216938918.1">
    <property type="nucleotide sequence ID" value="NZ_CP077062.1"/>
</dbReference>
<dbReference type="Pfam" id="PF02738">
    <property type="entry name" value="MoCoBD_1"/>
    <property type="match status" value="1"/>
</dbReference>
<dbReference type="PANTHER" id="PTHR11908:SF132">
    <property type="entry name" value="ALDEHYDE OXIDASE 1-RELATED"/>
    <property type="match status" value="1"/>
</dbReference>
<protein>
    <submittedName>
        <fullName evidence="4">Xanthine dehydrogenase family protein molybdopterin-binding subunit</fullName>
    </submittedName>
</protein>
<dbReference type="AlphaFoldDB" id="A0A975SX39"/>
<dbReference type="GO" id="GO:0016491">
    <property type="term" value="F:oxidoreductase activity"/>
    <property type="evidence" value="ECO:0007669"/>
    <property type="project" value="InterPro"/>
</dbReference>
<evidence type="ECO:0000259" key="3">
    <source>
        <dbReference type="SMART" id="SM01008"/>
    </source>
</evidence>
<name>A0A975SX39_9ACTN</name>
<dbReference type="Pfam" id="PF20256">
    <property type="entry name" value="MoCoBD_2"/>
    <property type="match status" value="1"/>
</dbReference>
<dbReference type="Pfam" id="PF01315">
    <property type="entry name" value="Ald_Xan_dh_C"/>
    <property type="match status" value="1"/>
</dbReference>